<comment type="caution">
    <text evidence="2">The sequence shown here is derived from an EMBL/GenBank/DDBJ whole genome shotgun (WGS) entry which is preliminary data.</text>
</comment>
<sequence>MQVWFVKFTPGQAGEQTPCEQSKPWLGLDTTTLISIFNPQQLVVIIDIHNQIPWMRSETATTAKISISTPSQFTSVRGARRPSVFHAKRTDRLQCLRKLLAAPPPLSRLFIFIFFPSKFIVLEYTVIRYMNSGIFRKKHVTLS</sequence>
<reference evidence="2 3" key="1">
    <citation type="submission" date="2019-10" db="EMBL/GenBank/DDBJ databases">
        <authorList>
            <person name="Palmer J.M."/>
        </authorList>
    </citation>
    <scope>NUCLEOTIDE SEQUENCE [LARGE SCALE GENOMIC DNA]</scope>
    <source>
        <strain evidence="2 3">TWF694</strain>
    </source>
</reference>
<keyword evidence="1" id="KW-1133">Transmembrane helix</keyword>
<keyword evidence="1" id="KW-0472">Membrane</keyword>
<protein>
    <submittedName>
        <fullName evidence="2">Uncharacterized protein</fullName>
    </submittedName>
</protein>
<keyword evidence="1" id="KW-0812">Transmembrane</keyword>
<dbReference type="EMBL" id="JAVHJO010000005">
    <property type="protein sequence ID" value="KAK6540000.1"/>
    <property type="molecule type" value="Genomic_DNA"/>
</dbReference>
<name>A0AAV9XE33_9PEZI</name>
<evidence type="ECO:0000313" key="2">
    <source>
        <dbReference type="EMBL" id="KAK6540000.1"/>
    </source>
</evidence>
<evidence type="ECO:0000313" key="3">
    <source>
        <dbReference type="Proteomes" id="UP001365542"/>
    </source>
</evidence>
<keyword evidence="3" id="KW-1185">Reference proteome</keyword>
<gene>
    <name evidence="2" type="ORF">TWF694_008833</name>
</gene>
<dbReference type="AlphaFoldDB" id="A0AAV9XE33"/>
<evidence type="ECO:0000256" key="1">
    <source>
        <dbReference type="SAM" id="Phobius"/>
    </source>
</evidence>
<dbReference type="Proteomes" id="UP001365542">
    <property type="component" value="Unassembled WGS sequence"/>
</dbReference>
<proteinExistence type="predicted"/>
<accession>A0AAV9XE33</accession>
<feature type="transmembrane region" description="Helical" evidence="1">
    <location>
        <begin position="109"/>
        <end position="127"/>
    </location>
</feature>
<organism evidence="2 3">
    <name type="scientific">Orbilia ellipsospora</name>
    <dbReference type="NCBI Taxonomy" id="2528407"/>
    <lineage>
        <taxon>Eukaryota</taxon>
        <taxon>Fungi</taxon>
        <taxon>Dikarya</taxon>
        <taxon>Ascomycota</taxon>
        <taxon>Pezizomycotina</taxon>
        <taxon>Orbiliomycetes</taxon>
        <taxon>Orbiliales</taxon>
        <taxon>Orbiliaceae</taxon>
        <taxon>Orbilia</taxon>
    </lineage>
</organism>